<dbReference type="InterPro" id="IPR005619">
    <property type="entry name" value="Uncharacterised_YajG"/>
</dbReference>
<organism evidence="1 2">
    <name type="scientific">Pseudoalteromonas phenolica</name>
    <dbReference type="NCBI Taxonomy" id="161398"/>
    <lineage>
        <taxon>Bacteria</taxon>
        <taxon>Pseudomonadati</taxon>
        <taxon>Pseudomonadota</taxon>
        <taxon>Gammaproteobacteria</taxon>
        <taxon>Alteromonadales</taxon>
        <taxon>Pseudoalteromonadaceae</taxon>
        <taxon>Pseudoalteromonas</taxon>
    </lineage>
</organism>
<keyword evidence="2" id="KW-1185">Reference proteome</keyword>
<dbReference type="RefSeq" id="WP_058030894.1">
    <property type="nucleotide sequence ID" value="NZ_CP013187.1"/>
</dbReference>
<dbReference type="Pfam" id="PF03923">
    <property type="entry name" value="Lipoprotein_16"/>
    <property type="match status" value="1"/>
</dbReference>
<dbReference type="EMBL" id="CP013187">
    <property type="protein sequence ID" value="ALO43220.1"/>
    <property type="molecule type" value="Genomic_DNA"/>
</dbReference>
<proteinExistence type="predicted"/>
<accession>A0A0S2K590</accession>
<dbReference type="OrthoDB" id="6118114at2"/>
<dbReference type="PROSITE" id="PS51257">
    <property type="entry name" value="PROKAR_LIPOPROTEIN"/>
    <property type="match status" value="1"/>
</dbReference>
<dbReference type="AlphaFoldDB" id="A0A0S2K590"/>
<dbReference type="Proteomes" id="UP000061457">
    <property type="component" value="Chromosome I"/>
</dbReference>
<dbReference type="KEGG" id="pphe:PP2015_2733"/>
<evidence type="ECO:0000313" key="1">
    <source>
        <dbReference type="EMBL" id="ALO43220.1"/>
    </source>
</evidence>
<dbReference type="PATRIC" id="fig|161398.10.peg.2790"/>
<evidence type="ECO:0000313" key="2">
    <source>
        <dbReference type="Proteomes" id="UP000061457"/>
    </source>
</evidence>
<sequence length="183" mass="20048">MKKIALVLCGMLLAGCASQPKSVILNPVYKAGKVADFNVPVTLAVEDHRISKFTIKVVDQEPAEYLPDAELSKRVKMAFEQALKTNGAQLSSMGSNTLTLHIDSFHSKVTESYTQHESNAVAKIKVIATQGKRTFEKTYSGQAQMTGPLKHEQAKVEGQLNELSEQVITRIVSDPALINFFKG</sequence>
<keyword evidence="1" id="KW-0449">Lipoprotein</keyword>
<gene>
    <name evidence="1" type="ORF">PP2015_2733</name>
</gene>
<reference evidence="1 2" key="1">
    <citation type="submission" date="2015-11" db="EMBL/GenBank/DDBJ databases">
        <authorList>
            <person name="Zhang Y."/>
            <person name="Guo Z."/>
        </authorList>
    </citation>
    <scope>NUCLEOTIDE SEQUENCE [LARGE SCALE GENOMIC DNA]</scope>
    <source>
        <strain evidence="1 2">KCTC 12086</strain>
    </source>
</reference>
<name>A0A0S2K590_9GAMM</name>
<dbReference type="STRING" id="161398.PP2015_2733"/>
<protein>
    <submittedName>
        <fullName evidence="1">Lipoprotein</fullName>
    </submittedName>
</protein>